<proteinExistence type="inferred from homology"/>
<sequence length="252" mass="26408">MNLEGKTAIITGAAGNIGSATVRLFTERGANVVAVDQQSSDFSALMKDGRCAARIVVQPADVRSPDQVAAYVETAMEHFGKVDVFFNNAGIIGPMKLLDEYTLDDFRNIMDINATGVFLGLKAVLPIMYQQNAGSIINTASVAGIAGSQGSIGYVASKHAVVGLTRAAALESAARNVRVNCIAPGPIAGPMIDSVDRGLGRYDTPDRMAYVPANRYGQPDEVARLVAFLGGDESGFCNGAVYTIDGAKTAEI</sequence>
<dbReference type="CDD" id="cd05233">
    <property type="entry name" value="SDR_c"/>
    <property type="match status" value="1"/>
</dbReference>
<dbReference type="InterPro" id="IPR036291">
    <property type="entry name" value="NAD(P)-bd_dom_sf"/>
</dbReference>
<dbReference type="PANTHER" id="PTHR24321">
    <property type="entry name" value="DEHYDROGENASES, SHORT CHAIN"/>
    <property type="match status" value="1"/>
</dbReference>
<keyword evidence="4" id="KW-1185">Reference proteome</keyword>
<evidence type="ECO:0000313" key="3">
    <source>
        <dbReference type="EMBL" id="MEY9318690.1"/>
    </source>
</evidence>
<dbReference type="PROSITE" id="PS00061">
    <property type="entry name" value="ADH_SHORT"/>
    <property type="match status" value="1"/>
</dbReference>
<dbReference type="InterPro" id="IPR020904">
    <property type="entry name" value="Sc_DH/Rdtase_CS"/>
</dbReference>
<dbReference type="Proteomes" id="UP001565471">
    <property type="component" value="Unassembled WGS sequence"/>
</dbReference>
<protein>
    <submittedName>
        <fullName evidence="3">3alpha(Or 20beta)-hydroxysteroid dehydrogenase</fullName>
        <ecNumber evidence="3">1.1.1.53</ecNumber>
    </submittedName>
</protein>
<dbReference type="RefSeq" id="WP_246715683.1">
    <property type="nucleotide sequence ID" value="NZ_CP126026.1"/>
</dbReference>
<dbReference type="InterPro" id="IPR002347">
    <property type="entry name" value="SDR_fam"/>
</dbReference>
<comment type="similarity">
    <text evidence="1">Belongs to the short-chain dehydrogenases/reductases (SDR) family.</text>
</comment>
<dbReference type="PRINTS" id="PR00080">
    <property type="entry name" value="SDRFAMILY"/>
</dbReference>
<comment type="caution">
    <text evidence="3">The sequence shown here is derived from an EMBL/GenBank/DDBJ whole genome shotgun (WGS) entry which is preliminary data.</text>
</comment>
<reference evidence="3 4" key="1">
    <citation type="submission" date="2024-07" db="EMBL/GenBank/DDBJ databases">
        <title>Genomic Encyclopedia of Type Strains, Phase V (KMG-V): Genome sequencing to study the core and pangenomes of soil and plant-associated prokaryotes.</title>
        <authorList>
            <person name="Whitman W."/>
        </authorList>
    </citation>
    <scope>NUCLEOTIDE SEQUENCE [LARGE SCALE GENOMIC DNA]</scope>
    <source>
        <strain evidence="3 4">USDA 415</strain>
    </source>
</reference>
<keyword evidence="2 3" id="KW-0560">Oxidoreductase</keyword>
<accession>A0ABV4F6T0</accession>
<dbReference type="PANTHER" id="PTHR24321:SF8">
    <property type="entry name" value="ESTRADIOL 17-BETA-DEHYDROGENASE 8-RELATED"/>
    <property type="match status" value="1"/>
</dbReference>
<organism evidence="3 4">
    <name type="scientific">Bradyrhizobium elkanii</name>
    <dbReference type="NCBI Taxonomy" id="29448"/>
    <lineage>
        <taxon>Bacteria</taxon>
        <taxon>Pseudomonadati</taxon>
        <taxon>Pseudomonadota</taxon>
        <taxon>Alphaproteobacteria</taxon>
        <taxon>Hyphomicrobiales</taxon>
        <taxon>Nitrobacteraceae</taxon>
        <taxon>Bradyrhizobium</taxon>
    </lineage>
</organism>
<dbReference type="Gene3D" id="3.40.50.720">
    <property type="entry name" value="NAD(P)-binding Rossmann-like Domain"/>
    <property type="match status" value="1"/>
</dbReference>
<dbReference type="EC" id="1.1.1.53" evidence="3"/>
<dbReference type="Pfam" id="PF13561">
    <property type="entry name" value="adh_short_C2"/>
    <property type="match status" value="1"/>
</dbReference>
<evidence type="ECO:0000256" key="2">
    <source>
        <dbReference type="ARBA" id="ARBA00023002"/>
    </source>
</evidence>
<dbReference type="EMBL" id="JBGBZA010000002">
    <property type="protein sequence ID" value="MEY9318690.1"/>
    <property type="molecule type" value="Genomic_DNA"/>
</dbReference>
<gene>
    <name evidence="3" type="ORF">ABIF29_005489</name>
</gene>
<evidence type="ECO:0000256" key="1">
    <source>
        <dbReference type="ARBA" id="ARBA00006484"/>
    </source>
</evidence>
<name>A0ABV4F6T0_BRAEL</name>
<dbReference type="SUPFAM" id="SSF51735">
    <property type="entry name" value="NAD(P)-binding Rossmann-fold domains"/>
    <property type="match status" value="1"/>
</dbReference>
<evidence type="ECO:0000313" key="4">
    <source>
        <dbReference type="Proteomes" id="UP001565471"/>
    </source>
</evidence>
<dbReference type="GO" id="GO:0047044">
    <property type="term" value="F:androstan-3-alpha,17-beta-diol dehydrogenase (NAD+) activity"/>
    <property type="evidence" value="ECO:0007669"/>
    <property type="project" value="UniProtKB-EC"/>
</dbReference>
<dbReference type="PRINTS" id="PR00081">
    <property type="entry name" value="GDHRDH"/>
</dbReference>